<dbReference type="RefSeq" id="WP_012289346.1">
    <property type="nucleotide sequence ID" value="NZ_VRYN01000001.1"/>
</dbReference>
<dbReference type="Pfam" id="PF26048">
    <property type="entry name" value="RHH_11"/>
    <property type="match status" value="1"/>
</dbReference>
<dbReference type="EMBL" id="CP038631">
    <property type="protein sequence ID" value="QCC45270.1"/>
    <property type="molecule type" value="Genomic_DNA"/>
</dbReference>
<reference evidence="1 2" key="1">
    <citation type="journal article" date="2019" name="Microbiol. Resour. Announc.">
        <title>The Genome Sequence of the Halobacterium salinarum Type Strain Is Closely Related to That of Laboratory Strains NRC-1 and R1.</title>
        <authorList>
            <person name="Pfeiffer F."/>
            <person name="Marchfelder A."/>
            <person name="Habermann B."/>
            <person name="Dyall-Smith M.L."/>
        </authorList>
    </citation>
    <scope>NUCLEOTIDE SEQUENCE [LARGE SCALE GENOMIC DNA]</scope>
    <source>
        <strain evidence="2">ATCC 33171 / DSM 3754 / JCM 8978 / NBRC 102687 / NCIMB 764 / 91-R6</strain>
    </source>
</reference>
<evidence type="ECO:0000313" key="1">
    <source>
        <dbReference type="EMBL" id="QCC45270.1"/>
    </source>
</evidence>
<accession>A0A4D6GTX6</accession>
<protein>
    <submittedName>
        <fullName evidence="1">Uncharacterized protein</fullName>
    </submittedName>
</protein>
<proteinExistence type="predicted"/>
<dbReference type="AlphaFoldDB" id="A0A4D6GTX6"/>
<dbReference type="Proteomes" id="UP000296216">
    <property type="component" value="Chromosome"/>
</dbReference>
<dbReference type="GeneID" id="68694222"/>
<organism evidence="1 2">
    <name type="scientific">Halobacterium salinarum (strain ATCC 33171 / DSM 3754 / JCM 8978 / NBRC 102687 / NCIMB 764 / 91-R6)</name>
    <dbReference type="NCBI Taxonomy" id="2597657"/>
    <lineage>
        <taxon>Archaea</taxon>
        <taxon>Methanobacteriati</taxon>
        <taxon>Methanobacteriota</taxon>
        <taxon>Stenosarchaea group</taxon>
        <taxon>Halobacteria</taxon>
        <taxon>Halobacteriales</taxon>
        <taxon>Halobacteriaceae</taxon>
        <taxon>Halobacterium</taxon>
    </lineage>
</organism>
<sequence>MGLDDLQTDVEHAATTLDDYAFLDRETTQELAMLAAALDADTDELVRRAVHALFQSLTETGRLDFHLRGAYDTTYDEYLSGMAYDDLVAGGYQAPDDNDTQDRPYRF</sequence>
<evidence type="ECO:0000313" key="2">
    <source>
        <dbReference type="Proteomes" id="UP000296216"/>
    </source>
</evidence>
<gene>
    <name evidence="1" type="ORF">HBSAL_08100</name>
</gene>
<name>A0A4D6GTX6_HALS9</name>
<dbReference type="InterPro" id="IPR058893">
    <property type="entry name" value="RHH-containing"/>
</dbReference>